<feature type="region of interest" description="Disordered" evidence="1">
    <location>
        <begin position="450"/>
        <end position="470"/>
    </location>
</feature>
<comment type="caution">
    <text evidence="2">The sequence shown here is derived from an EMBL/GenBank/DDBJ whole genome shotgun (WGS) entry which is preliminary data.</text>
</comment>
<organism evidence="2 3">
    <name type="scientific">Segatella copri</name>
    <dbReference type="NCBI Taxonomy" id="165179"/>
    <lineage>
        <taxon>Bacteria</taxon>
        <taxon>Pseudomonadati</taxon>
        <taxon>Bacteroidota</taxon>
        <taxon>Bacteroidia</taxon>
        <taxon>Bacteroidales</taxon>
        <taxon>Prevotellaceae</taxon>
        <taxon>Segatella</taxon>
    </lineage>
</organism>
<accession>A0AAW5UTS8</accession>
<dbReference type="RefSeq" id="WP_215652682.1">
    <property type="nucleotide sequence ID" value="NZ_JAPDUL010000003.1"/>
</dbReference>
<proteinExistence type="predicted"/>
<evidence type="ECO:0000313" key="2">
    <source>
        <dbReference type="EMBL" id="MCW4166033.1"/>
    </source>
</evidence>
<dbReference type="PANTHER" id="PTHR35810">
    <property type="entry name" value="CYTOPLASMIC PROTEIN-RELATED"/>
    <property type="match status" value="1"/>
</dbReference>
<dbReference type="Proteomes" id="UP001209476">
    <property type="component" value="Unassembled WGS sequence"/>
</dbReference>
<evidence type="ECO:0000313" key="3">
    <source>
        <dbReference type="Proteomes" id="UP001209476"/>
    </source>
</evidence>
<name>A0AAW5UTS8_9BACT</name>
<dbReference type="AlphaFoldDB" id="A0AAW5UTS8"/>
<sequence length="470" mass="54577">MGENNVPEMRPTFEEIRKVDGNGKEYWSSRELCNAMGYSGYWKFQNVIDKAIKVASEKGMDIDDHFNHVVEMVKLGSGSFRKVEAFHLSRMACMIISENADSRKLLVKQARAYFSQSVSTTELMQNSLESNILLYKTAQGETRIEVIFNNETFWMSQKRMAALFGVDRATITYHISQIYESGELQREATCRKIQQVQLEGERDVERAPLFYNLDVIIAVGYRVNSYQATQFRIWATSVLKEFIIKGYVLDDERLKQGKHFGKDYFDDLLERIREIRTSERRYYQKITDIYAECSADYDAKAESTKLFYKMVQNMMHLAVTNHTAAEIVYERADAEMPHMGLTTWKKAPDGRVQKSDTIVAKNYLSDEELSQLNAITTSFLDLAESRARRHIVTTMEDWKNRLKLLLETMDYDAKSSAGKVSQEEAREKAYSEYEKYKVIQDRSYISDFDRFNSGNDDDTPLLPFDIDPKE</sequence>
<dbReference type="PANTHER" id="PTHR35810:SF1">
    <property type="entry name" value="CYTOPLASMIC PROTEIN"/>
    <property type="match status" value="1"/>
</dbReference>
<reference evidence="2" key="1">
    <citation type="submission" date="2022-11" db="EMBL/GenBank/DDBJ databases">
        <title>Genomic repertoires linked with pathogenic potency of arthritogenic Prevotella copri isolated from the gut of rheumatoid arthritis patients.</title>
        <authorList>
            <person name="Nii T."/>
            <person name="Maeda Y."/>
            <person name="Motooka D."/>
            <person name="Naito M."/>
            <person name="Matsumoto Y."/>
            <person name="Ogawa T."/>
            <person name="Oguro-Igashira E."/>
            <person name="Kishikawa T."/>
            <person name="Yamashita M."/>
            <person name="Koizumi S."/>
            <person name="Kurakawa T."/>
            <person name="Okumura R."/>
            <person name="Kayama H."/>
            <person name="Murakami M."/>
            <person name="Sakaguchi T."/>
            <person name="Das B."/>
            <person name="Nakamura S."/>
            <person name="Okada Y."/>
            <person name="Kumanogoh A."/>
            <person name="Takeda K."/>
        </authorList>
    </citation>
    <scope>NUCLEOTIDE SEQUENCE</scope>
    <source>
        <strain evidence="2">RA-N001-16</strain>
    </source>
</reference>
<evidence type="ECO:0000256" key="1">
    <source>
        <dbReference type="SAM" id="MobiDB-lite"/>
    </source>
</evidence>
<dbReference type="Pfam" id="PF13310">
    <property type="entry name" value="Virulence_RhuM"/>
    <property type="match status" value="1"/>
</dbReference>
<dbReference type="InterPro" id="IPR011204">
    <property type="entry name" value="Virulence_RhuM-like"/>
</dbReference>
<gene>
    <name evidence="2" type="ORF">ONS98_12615</name>
</gene>
<protein>
    <submittedName>
        <fullName evidence="2">Virulence RhuM family protein</fullName>
    </submittedName>
</protein>
<dbReference type="EMBL" id="JAPDUM010000002">
    <property type="protein sequence ID" value="MCW4166033.1"/>
    <property type="molecule type" value="Genomic_DNA"/>
</dbReference>